<gene>
    <name evidence="6" type="ORF">CH363_09030</name>
</gene>
<feature type="transmembrane region" description="Helical" evidence="4">
    <location>
        <begin position="64"/>
        <end position="86"/>
    </location>
</feature>
<feature type="transmembrane region" description="Helical" evidence="4">
    <location>
        <begin position="98"/>
        <end position="115"/>
    </location>
</feature>
<dbReference type="InterPro" id="IPR020449">
    <property type="entry name" value="Tscrpt_reg_AraC-type_HTH"/>
</dbReference>
<keyword evidence="4" id="KW-0472">Membrane</keyword>
<dbReference type="PRINTS" id="PR00032">
    <property type="entry name" value="HTHARAC"/>
</dbReference>
<dbReference type="PROSITE" id="PS01124">
    <property type="entry name" value="HTH_ARAC_FAMILY_2"/>
    <property type="match status" value="1"/>
</dbReference>
<dbReference type="RefSeq" id="WP_100723804.1">
    <property type="nucleotide sequence ID" value="NZ_NPEG01000005.1"/>
</dbReference>
<keyword evidence="4" id="KW-0812">Transmembrane</keyword>
<reference evidence="6 7" key="1">
    <citation type="submission" date="2017-07" db="EMBL/GenBank/DDBJ databases">
        <title>Leptospira spp. isolated from tropical soils.</title>
        <authorList>
            <person name="Thibeaux R."/>
            <person name="Iraola G."/>
            <person name="Ferres I."/>
            <person name="Bierque E."/>
            <person name="Girault D."/>
            <person name="Soupe-Gilbert M.-E."/>
            <person name="Picardeau M."/>
            <person name="Goarant C."/>
        </authorList>
    </citation>
    <scope>NUCLEOTIDE SEQUENCE [LARGE SCALE GENOMIC DNA]</scope>
    <source>
        <strain evidence="6 7">ATI7-C-A2</strain>
    </source>
</reference>
<proteinExistence type="predicted"/>
<dbReference type="PANTHER" id="PTHR43280">
    <property type="entry name" value="ARAC-FAMILY TRANSCRIPTIONAL REGULATOR"/>
    <property type="match status" value="1"/>
</dbReference>
<dbReference type="Pfam" id="PF12833">
    <property type="entry name" value="HTH_18"/>
    <property type="match status" value="1"/>
</dbReference>
<evidence type="ECO:0000313" key="7">
    <source>
        <dbReference type="Proteomes" id="UP000231857"/>
    </source>
</evidence>
<evidence type="ECO:0000313" key="6">
    <source>
        <dbReference type="EMBL" id="PKA16264.1"/>
    </source>
</evidence>
<dbReference type="PANTHER" id="PTHR43280:SF29">
    <property type="entry name" value="ARAC-FAMILY TRANSCRIPTIONAL REGULATOR"/>
    <property type="match status" value="1"/>
</dbReference>
<evidence type="ECO:0000256" key="2">
    <source>
        <dbReference type="ARBA" id="ARBA00023125"/>
    </source>
</evidence>
<protein>
    <recommendedName>
        <fullName evidence="5">HTH araC/xylS-type domain-containing protein</fullName>
    </recommendedName>
</protein>
<feature type="domain" description="HTH araC/xylS-type" evidence="5">
    <location>
        <begin position="256"/>
        <end position="355"/>
    </location>
</feature>
<comment type="caution">
    <text evidence="6">The sequence shown here is derived from an EMBL/GenBank/DDBJ whole genome shotgun (WGS) entry which is preliminary data.</text>
</comment>
<feature type="transmembrane region" description="Helical" evidence="4">
    <location>
        <begin position="6"/>
        <end position="23"/>
    </location>
</feature>
<dbReference type="EMBL" id="NPEI01000004">
    <property type="protein sequence ID" value="PKA16264.1"/>
    <property type="molecule type" value="Genomic_DNA"/>
</dbReference>
<name>A0ABX4PQC4_9LEPT</name>
<keyword evidence="7" id="KW-1185">Reference proteome</keyword>
<organism evidence="6 7">
    <name type="scientific">Leptospira haakeii</name>
    <dbReference type="NCBI Taxonomy" id="2023198"/>
    <lineage>
        <taxon>Bacteria</taxon>
        <taxon>Pseudomonadati</taxon>
        <taxon>Spirochaetota</taxon>
        <taxon>Spirochaetia</taxon>
        <taxon>Leptospirales</taxon>
        <taxon>Leptospiraceae</taxon>
        <taxon>Leptospira</taxon>
    </lineage>
</organism>
<dbReference type="InterPro" id="IPR009057">
    <property type="entry name" value="Homeodomain-like_sf"/>
</dbReference>
<feature type="transmembrane region" description="Helical" evidence="4">
    <location>
        <begin position="173"/>
        <end position="193"/>
    </location>
</feature>
<keyword evidence="4" id="KW-1133">Transmembrane helix</keyword>
<keyword evidence="2" id="KW-0238">DNA-binding</keyword>
<sequence length="359" mass="42476">MGFLYHFTFFSSCLAFFCAIAQIRHSEPSEKRNIVAWEFFIIGSFLIHYPYVHSPLFVKFPYLYSFHLPILLWLGPLLSRSLLLFMEEDIPKYLSSRLHYLPGIISIFLYLPLFLESPEEKIRIAQNYIRPFPYNWGPFLSILHLGVYIILTIRFLFRDFRFRKFWETKSLRIVILLLSGSCLSALGGVLISFGDIEVGYFVTYFFLSLLVPCILILQLRYPTLFEDVKQIIREERKYKTSQLGKLDLEQIKVNLKDLFETKEIYLDDQISLSSVSEELKISKHQLSEYMNTQENRSFSEFVNEFRLDHSILLMKEKPDWPVLKIAFESGFQSKSAFHDAFKKRFKLSPSEYRKKKTSV</sequence>
<accession>A0ABX4PQC4</accession>
<dbReference type="InterPro" id="IPR018062">
    <property type="entry name" value="HTH_AraC-typ_CS"/>
</dbReference>
<feature type="transmembrane region" description="Helical" evidence="4">
    <location>
        <begin position="135"/>
        <end position="157"/>
    </location>
</feature>
<keyword evidence="3" id="KW-0804">Transcription</keyword>
<evidence type="ECO:0000256" key="3">
    <source>
        <dbReference type="ARBA" id="ARBA00023163"/>
    </source>
</evidence>
<dbReference type="SMART" id="SM00342">
    <property type="entry name" value="HTH_ARAC"/>
    <property type="match status" value="1"/>
</dbReference>
<dbReference type="PROSITE" id="PS00041">
    <property type="entry name" value="HTH_ARAC_FAMILY_1"/>
    <property type="match status" value="1"/>
</dbReference>
<feature type="transmembrane region" description="Helical" evidence="4">
    <location>
        <begin position="199"/>
        <end position="219"/>
    </location>
</feature>
<dbReference type="SUPFAM" id="SSF46689">
    <property type="entry name" value="Homeodomain-like"/>
    <property type="match status" value="1"/>
</dbReference>
<feature type="transmembrane region" description="Helical" evidence="4">
    <location>
        <begin position="35"/>
        <end position="52"/>
    </location>
</feature>
<keyword evidence="1" id="KW-0805">Transcription regulation</keyword>
<evidence type="ECO:0000256" key="4">
    <source>
        <dbReference type="SAM" id="Phobius"/>
    </source>
</evidence>
<dbReference type="Proteomes" id="UP000231857">
    <property type="component" value="Unassembled WGS sequence"/>
</dbReference>
<evidence type="ECO:0000259" key="5">
    <source>
        <dbReference type="PROSITE" id="PS01124"/>
    </source>
</evidence>
<evidence type="ECO:0000256" key="1">
    <source>
        <dbReference type="ARBA" id="ARBA00023015"/>
    </source>
</evidence>
<dbReference type="InterPro" id="IPR018060">
    <property type="entry name" value="HTH_AraC"/>
</dbReference>
<dbReference type="Gene3D" id="1.10.10.60">
    <property type="entry name" value="Homeodomain-like"/>
    <property type="match status" value="2"/>
</dbReference>